<dbReference type="Gene3D" id="1.10.10.10">
    <property type="entry name" value="Winged helix-like DNA-binding domain superfamily/Winged helix DNA-binding domain"/>
    <property type="match status" value="1"/>
</dbReference>
<evidence type="ECO:0000313" key="3">
    <source>
        <dbReference type="Proteomes" id="UP000406184"/>
    </source>
</evidence>
<evidence type="ECO:0000259" key="1">
    <source>
        <dbReference type="Pfam" id="PF09012"/>
    </source>
</evidence>
<dbReference type="InterPro" id="IPR015102">
    <property type="entry name" value="Tscrpt_reg_HTH_FeoC"/>
</dbReference>
<gene>
    <name evidence="2" type="ORF">FPPS064S07_02673</name>
</gene>
<reference evidence="2 3" key="1">
    <citation type="submission" date="2019-07" db="EMBL/GenBank/DDBJ databases">
        <authorList>
            <person name="Hibberd C M."/>
            <person name="Gehrig L. J."/>
            <person name="Chang H.-W."/>
            <person name="Venkatesh S."/>
        </authorList>
    </citation>
    <scope>NUCLEOTIDE SEQUENCE [LARGE SCALE GENOMIC DNA]</scope>
    <source>
        <strain evidence="2">Faecalibacterium_prausnitzii_JG_BgPS064</strain>
    </source>
</reference>
<keyword evidence="3" id="KW-1185">Reference proteome</keyword>
<dbReference type="SUPFAM" id="SSF46785">
    <property type="entry name" value="Winged helix' DNA-binding domain"/>
    <property type="match status" value="1"/>
</dbReference>
<dbReference type="Pfam" id="PF09012">
    <property type="entry name" value="FeoC"/>
    <property type="match status" value="1"/>
</dbReference>
<dbReference type="AlphaFoldDB" id="A0A564TE07"/>
<dbReference type="InterPro" id="IPR036390">
    <property type="entry name" value="WH_DNA-bd_sf"/>
</dbReference>
<sequence length="78" mass="8419">MSLLELLDAPGIHSTAQLATELGTTPEMVEAKLERYAQLGYVKKTVMSADCGGNCKKCHGCSGLKSSVASVVYWERVR</sequence>
<organism evidence="2 3">
    <name type="scientific">Faecalibacterium prausnitzii</name>
    <dbReference type="NCBI Taxonomy" id="853"/>
    <lineage>
        <taxon>Bacteria</taxon>
        <taxon>Bacillati</taxon>
        <taxon>Bacillota</taxon>
        <taxon>Clostridia</taxon>
        <taxon>Eubacteriales</taxon>
        <taxon>Oscillospiraceae</taxon>
        <taxon>Faecalibacterium</taxon>
    </lineage>
</organism>
<proteinExistence type="predicted"/>
<accession>A0A564TE07</accession>
<feature type="domain" description="Transcriptional regulator HTH-type FeoC" evidence="1">
    <location>
        <begin position="11"/>
        <end position="60"/>
    </location>
</feature>
<name>A0A564TE07_9FIRM</name>
<evidence type="ECO:0000313" key="2">
    <source>
        <dbReference type="EMBL" id="VUX05349.1"/>
    </source>
</evidence>
<dbReference type="InterPro" id="IPR036388">
    <property type="entry name" value="WH-like_DNA-bd_sf"/>
</dbReference>
<dbReference type="RefSeq" id="WP_015564404.1">
    <property type="nucleotide sequence ID" value="NZ_CABHMY010000093.1"/>
</dbReference>
<dbReference type="EMBL" id="CABHMY010000093">
    <property type="protein sequence ID" value="VUX05349.1"/>
    <property type="molecule type" value="Genomic_DNA"/>
</dbReference>
<dbReference type="Proteomes" id="UP000406184">
    <property type="component" value="Unassembled WGS sequence"/>
</dbReference>
<protein>
    <submittedName>
        <fullName evidence="2">FeoC like transcriptional regulator</fullName>
    </submittedName>
</protein>